<dbReference type="PANTHER" id="PTHR30055:SF235">
    <property type="entry name" value="TRANSCRIPTIONAL REGULATORY PROTEIN"/>
    <property type="match status" value="1"/>
</dbReference>
<feature type="transmembrane region" description="Helical" evidence="3">
    <location>
        <begin position="143"/>
        <end position="161"/>
    </location>
</feature>
<evidence type="ECO:0000256" key="1">
    <source>
        <dbReference type="ARBA" id="ARBA00023125"/>
    </source>
</evidence>
<feature type="domain" description="HTH tetR-type" evidence="4">
    <location>
        <begin position="11"/>
        <end position="71"/>
    </location>
</feature>
<keyword evidence="3" id="KW-0472">Membrane</keyword>
<evidence type="ECO:0000259" key="4">
    <source>
        <dbReference type="PROSITE" id="PS50977"/>
    </source>
</evidence>
<keyword evidence="1 2" id="KW-0238">DNA-binding</keyword>
<dbReference type="Pfam" id="PF17920">
    <property type="entry name" value="TetR_C_16"/>
    <property type="match status" value="1"/>
</dbReference>
<evidence type="ECO:0000256" key="2">
    <source>
        <dbReference type="PROSITE-ProRule" id="PRU00335"/>
    </source>
</evidence>
<evidence type="ECO:0000256" key="3">
    <source>
        <dbReference type="SAM" id="Phobius"/>
    </source>
</evidence>
<accession>A0ABV7ADR1</accession>
<feature type="DNA-binding region" description="H-T-H motif" evidence="2">
    <location>
        <begin position="34"/>
        <end position="53"/>
    </location>
</feature>
<keyword evidence="3" id="KW-1133">Transmembrane helix</keyword>
<dbReference type="PANTHER" id="PTHR30055">
    <property type="entry name" value="HTH-TYPE TRANSCRIPTIONAL REGULATOR RUTR"/>
    <property type="match status" value="1"/>
</dbReference>
<evidence type="ECO:0000313" key="6">
    <source>
        <dbReference type="Proteomes" id="UP001595443"/>
    </source>
</evidence>
<sequence>MTSQPASTSRLPSRQRILAAACEAFAQNSYETVGLREIAARAGVDVAQAHRSFGSKLELFNEAFRSAIRADMEVLRDCDDLAATMAEMLLARRAAVPGKLGAGLSILLHSVASPEAMAALRQVANTEFLDPLRGRRDSGGREGVVLAAAFLAGLGIAFQVLEFDALDGADRETFKRRVVSILRTITAGDTA</sequence>
<dbReference type="PROSITE" id="PS50977">
    <property type="entry name" value="HTH_TETR_2"/>
    <property type="match status" value="1"/>
</dbReference>
<dbReference type="SUPFAM" id="SSF48498">
    <property type="entry name" value="Tetracyclin repressor-like, C-terminal domain"/>
    <property type="match status" value="1"/>
</dbReference>
<dbReference type="Gene3D" id="1.10.357.10">
    <property type="entry name" value="Tetracycline Repressor, domain 2"/>
    <property type="match status" value="1"/>
</dbReference>
<organism evidence="5 6">
    <name type="scientific">Acidimangrovimonas pyrenivorans</name>
    <dbReference type="NCBI Taxonomy" id="2030798"/>
    <lineage>
        <taxon>Bacteria</taxon>
        <taxon>Pseudomonadati</taxon>
        <taxon>Pseudomonadota</taxon>
        <taxon>Alphaproteobacteria</taxon>
        <taxon>Rhodobacterales</taxon>
        <taxon>Paracoccaceae</taxon>
        <taxon>Acidimangrovimonas</taxon>
    </lineage>
</organism>
<keyword evidence="6" id="KW-1185">Reference proteome</keyword>
<proteinExistence type="predicted"/>
<dbReference type="RefSeq" id="WP_377831715.1">
    <property type="nucleotide sequence ID" value="NZ_JBHRSK010000004.1"/>
</dbReference>
<dbReference type="InterPro" id="IPR001647">
    <property type="entry name" value="HTH_TetR"/>
</dbReference>
<name>A0ABV7ADR1_9RHOB</name>
<gene>
    <name evidence="5" type="ORF">ACFOES_03130</name>
</gene>
<dbReference type="EMBL" id="JBHRSK010000004">
    <property type="protein sequence ID" value="MFC2967075.1"/>
    <property type="molecule type" value="Genomic_DNA"/>
</dbReference>
<dbReference type="InterPro" id="IPR041678">
    <property type="entry name" value="TetR_C_16"/>
</dbReference>
<dbReference type="Pfam" id="PF00440">
    <property type="entry name" value="TetR_N"/>
    <property type="match status" value="1"/>
</dbReference>
<protein>
    <submittedName>
        <fullName evidence="5">TetR/AcrR family transcriptional regulator</fullName>
    </submittedName>
</protein>
<evidence type="ECO:0000313" key="5">
    <source>
        <dbReference type="EMBL" id="MFC2967075.1"/>
    </source>
</evidence>
<comment type="caution">
    <text evidence="5">The sequence shown here is derived from an EMBL/GenBank/DDBJ whole genome shotgun (WGS) entry which is preliminary data.</text>
</comment>
<dbReference type="InterPro" id="IPR036271">
    <property type="entry name" value="Tet_transcr_reg_TetR-rel_C_sf"/>
</dbReference>
<keyword evidence="3" id="KW-0812">Transmembrane</keyword>
<dbReference type="InterPro" id="IPR009057">
    <property type="entry name" value="Homeodomain-like_sf"/>
</dbReference>
<dbReference type="InterPro" id="IPR050109">
    <property type="entry name" value="HTH-type_TetR-like_transc_reg"/>
</dbReference>
<dbReference type="SUPFAM" id="SSF46689">
    <property type="entry name" value="Homeodomain-like"/>
    <property type="match status" value="1"/>
</dbReference>
<dbReference type="Proteomes" id="UP001595443">
    <property type="component" value="Unassembled WGS sequence"/>
</dbReference>
<reference evidence="6" key="1">
    <citation type="journal article" date="2019" name="Int. J. Syst. Evol. Microbiol.">
        <title>The Global Catalogue of Microorganisms (GCM) 10K type strain sequencing project: providing services to taxonomists for standard genome sequencing and annotation.</title>
        <authorList>
            <consortium name="The Broad Institute Genomics Platform"/>
            <consortium name="The Broad Institute Genome Sequencing Center for Infectious Disease"/>
            <person name="Wu L."/>
            <person name="Ma J."/>
        </authorList>
    </citation>
    <scope>NUCLEOTIDE SEQUENCE [LARGE SCALE GENOMIC DNA]</scope>
    <source>
        <strain evidence="6">KCTC 62192</strain>
    </source>
</reference>